<accession>A0A2M7DDX0</accession>
<reference evidence="5" key="1">
    <citation type="submission" date="2017-09" db="EMBL/GenBank/DDBJ databases">
        <title>Depth-based differentiation of microbial function through sediment-hosted aquifers and enrichment of novel symbionts in the deep terrestrial subsurface.</title>
        <authorList>
            <person name="Probst A.J."/>
            <person name="Ladd B."/>
            <person name="Jarett J.K."/>
            <person name="Geller-Mcgrath D.E."/>
            <person name="Sieber C.M.K."/>
            <person name="Emerson J.B."/>
            <person name="Anantharaman K."/>
            <person name="Thomas B.C."/>
            <person name="Malmstrom R."/>
            <person name="Stieglmeier M."/>
            <person name="Klingl A."/>
            <person name="Woyke T."/>
            <person name="Ryan C.M."/>
            <person name="Banfield J.F."/>
        </authorList>
    </citation>
    <scope>NUCLEOTIDE SEQUENCE [LARGE SCALE GENOMIC DNA]</scope>
</reference>
<gene>
    <name evidence="4" type="ORF">COS21_02045</name>
</gene>
<dbReference type="PANTHER" id="PTHR11839:SF18">
    <property type="entry name" value="NUDIX HYDROLASE DOMAIN-CONTAINING PROTEIN"/>
    <property type="match status" value="1"/>
</dbReference>
<dbReference type="Proteomes" id="UP000229030">
    <property type="component" value="Unassembled WGS sequence"/>
</dbReference>
<evidence type="ECO:0000256" key="1">
    <source>
        <dbReference type="ARBA" id="ARBA00001946"/>
    </source>
</evidence>
<name>A0A2M7DDX0_9BACT</name>
<dbReference type="PANTHER" id="PTHR11839">
    <property type="entry name" value="UDP/ADP-SUGAR PYROPHOSPHATASE"/>
    <property type="match status" value="1"/>
</dbReference>
<sequence length="183" mass="21002">MKIIKTEKIFGGKFLNVFRKILIIKNEKMGIWEYVEYNNPPRRAVIMFALTKNREVVLEKIFRAPREDYTIELPAGSAHTEEETEAEAAKRELLEETGFLAKKITPILSVVSLPGLINLELVYFFAPDVELVGQQECDDEEEIEVIKVPLDNLVDFVIEQSKTAKVENDILSVLPILRKKKLI</sequence>
<evidence type="ECO:0000256" key="2">
    <source>
        <dbReference type="ARBA" id="ARBA00022801"/>
    </source>
</evidence>
<protein>
    <submittedName>
        <fullName evidence="4">NUDIX hydrolase</fullName>
    </submittedName>
</protein>
<proteinExistence type="predicted"/>
<dbReference type="InterPro" id="IPR015797">
    <property type="entry name" value="NUDIX_hydrolase-like_dom_sf"/>
</dbReference>
<keyword evidence="2 4" id="KW-0378">Hydrolase</keyword>
<organism evidence="4 5">
    <name type="scientific">bacterium (Candidatus Gribaldobacteria) CG02_land_8_20_14_3_00_41_15</name>
    <dbReference type="NCBI Taxonomy" id="2014270"/>
    <lineage>
        <taxon>Bacteria</taxon>
        <taxon>Candidatus Gribaldobacteria</taxon>
    </lineage>
</organism>
<evidence type="ECO:0000313" key="4">
    <source>
        <dbReference type="EMBL" id="PIV47048.1"/>
    </source>
</evidence>
<dbReference type="InterPro" id="IPR000086">
    <property type="entry name" value="NUDIX_hydrolase_dom"/>
</dbReference>
<dbReference type="GO" id="GO:0019693">
    <property type="term" value="P:ribose phosphate metabolic process"/>
    <property type="evidence" value="ECO:0007669"/>
    <property type="project" value="TreeGrafter"/>
</dbReference>
<dbReference type="GO" id="GO:0006753">
    <property type="term" value="P:nucleoside phosphate metabolic process"/>
    <property type="evidence" value="ECO:0007669"/>
    <property type="project" value="TreeGrafter"/>
</dbReference>
<dbReference type="AlphaFoldDB" id="A0A2M7DDX0"/>
<dbReference type="Pfam" id="PF00293">
    <property type="entry name" value="NUDIX"/>
    <property type="match status" value="1"/>
</dbReference>
<feature type="domain" description="Nudix hydrolase" evidence="3">
    <location>
        <begin position="40"/>
        <end position="171"/>
    </location>
</feature>
<comment type="cofactor">
    <cofactor evidence="1">
        <name>Mg(2+)</name>
        <dbReference type="ChEBI" id="CHEBI:18420"/>
    </cofactor>
</comment>
<comment type="caution">
    <text evidence="4">The sequence shown here is derived from an EMBL/GenBank/DDBJ whole genome shotgun (WGS) entry which is preliminary data.</text>
</comment>
<dbReference type="SUPFAM" id="SSF55811">
    <property type="entry name" value="Nudix"/>
    <property type="match status" value="1"/>
</dbReference>
<evidence type="ECO:0000259" key="3">
    <source>
        <dbReference type="PROSITE" id="PS51462"/>
    </source>
</evidence>
<evidence type="ECO:0000313" key="5">
    <source>
        <dbReference type="Proteomes" id="UP000229030"/>
    </source>
</evidence>
<dbReference type="EMBL" id="PETV01000060">
    <property type="protein sequence ID" value="PIV47048.1"/>
    <property type="molecule type" value="Genomic_DNA"/>
</dbReference>
<dbReference type="CDD" id="cd03424">
    <property type="entry name" value="NUDIX_ADPRase_Nudt5_UGPPase_Nudt14"/>
    <property type="match status" value="1"/>
</dbReference>
<dbReference type="Gene3D" id="3.90.79.10">
    <property type="entry name" value="Nucleoside Triphosphate Pyrophosphohydrolase"/>
    <property type="match status" value="1"/>
</dbReference>
<dbReference type="GO" id="GO:0016787">
    <property type="term" value="F:hydrolase activity"/>
    <property type="evidence" value="ECO:0007669"/>
    <property type="project" value="UniProtKB-KW"/>
</dbReference>
<dbReference type="PROSITE" id="PS51462">
    <property type="entry name" value="NUDIX"/>
    <property type="match status" value="1"/>
</dbReference>